<dbReference type="PROSITE" id="PS50842">
    <property type="entry name" value="EXPANSIN_EG45"/>
    <property type="match status" value="1"/>
</dbReference>
<sequence length="133" mass="14482">MKEETIIFAVSMLLCLTSVVSTSIGVASFYAEPYVPSACYGNNDNGTNIISVSDSLWDNGNACGRKYRLWCKPVTVDGIYQPCTADIAVNVFGYDATVVDRCGQCNGFTMLLSQEVFSALTNTKDGQVQVEYM</sequence>
<dbReference type="PANTHER" id="PTHR47295:SF2">
    <property type="entry name" value="EG45-LIKE DOMAIN CONTAINING PROTEIN 1-RELATED"/>
    <property type="match status" value="1"/>
</dbReference>
<protein>
    <recommendedName>
        <fullName evidence="2">Expansin-like EG45 domain-containing protein</fullName>
    </recommendedName>
</protein>
<evidence type="ECO:0000313" key="3">
    <source>
        <dbReference type="EMBL" id="KAL0926765.1"/>
    </source>
</evidence>
<accession>A0ABD0VPS9</accession>
<proteinExistence type="predicted"/>
<dbReference type="InterPro" id="IPR036908">
    <property type="entry name" value="RlpA-like_sf"/>
</dbReference>
<dbReference type="PANTHER" id="PTHR47295">
    <property type="entry name" value="EG45-LIKE DOMAIN CONTAINING PROTEIN 1-RELATED"/>
    <property type="match status" value="1"/>
</dbReference>
<evidence type="ECO:0000259" key="2">
    <source>
        <dbReference type="PROSITE" id="PS50842"/>
    </source>
</evidence>
<dbReference type="InterPro" id="IPR044206">
    <property type="entry name" value="EGC1/2"/>
</dbReference>
<comment type="caution">
    <text evidence="3">The sequence shown here is derived from an EMBL/GenBank/DDBJ whole genome shotgun (WGS) entry which is preliminary data.</text>
</comment>
<reference evidence="3 4" key="1">
    <citation type="journal article" date="2024" name="Plant Biotechnol. J.">
        <title>Dendrobium thyrsiflorum genome and its molecular insights into genes involved in important horticultural traits.</title>
        <authorList>
            <person name="Chen B."/>
            <person name="Wang J.Y."/>
            <person name="Zheng P.J."/>
            <person name="Li K.L."/>
            <person name="Liang Y.M."/>
            <person name="Chen X.F."/>
            <person name="Zhang C."/>
            <person name="Zhao X."/>
            <person name="He X."/>
            <person name="Zhang G.Q."/>
            <person name="Liu Z.J."/>
            <person name="Xu Q."/>
        </authorList>
    </citation>
    <scope>NUCLEOTIDE SEQUENCE [LARGE SCALE GENOMIC DNA]</scope>
    <source>
        <strain evidence="3">GZMU011</strain>
    </source>
</reference>
<dbReference type="EMBL" id="JANQDX010000003">
    <property type="protein sequence ID" value="KAL0926765.1"/>
    <property type="molecule type" value="Genomic_DNA"/>
</dbReference>
<keyword evidence="4" id="KW-1185">Reference proteome</keyword>
<gene>
    <name evidence="3" type="ORF">M5K25_003015</name>
</gene>
<name>A0ABD0VPS9_DENTH</name>
<dbReference type="Pfam" id="PF03330">
    <property type="entry name" value="DPBB_1"/>
    <property type="match status" value="1"/>
</dbReference>
<dbReference type="Proteomes" id="UP001552299">
    <property type="component" value="Unassembled WGS sequence"/>
</dbReference>
<keyword evidence="1" id="KW-0732">Signal</keyword>
<dbReference type="AlphaFoldDB" id="A0ABD0VPS9"/>
<evidence type="ECO:0000313" key="4">
    <source>
        <dbReference type="Proteomes" id="UP001552299"/>
    </source>
</evidence>
<dbReference type="Gene3D" id="2.40.40.10">
    <property type="entry name" value="RlpA-like domain"/>
    <property type="match status" value="1"/>
</dbReference>
<dbReference type="InterPro" id="IPR007112">
    <property type="entry name" value="Expansin/allergen_DPBB_dom"/>
</dbReference>
<feature type="domain" description="Expansin-like EG45" evidence="2">
    <location>
        <begin position="25"/>
        <end position="133"/>
    </location>
</feature>
<dbReference type="InterPro" id="IPR009009">
    <property type="entry name" value="RlpA-like_DPBB"/>
</dbReference>
<feature type="signal peptide" evidence="1">
    <location>
        <begin position="1"/>
        <end position="22"/>
    </location>
</feature>
<dbReference type="CDD" id="cd22269">
    <property type="entry name" value="DPBB_EG45-like"/>
    <property type="match status" value="1"/>
</dbReference>
<evidence type="ECO:0000256" key="1">
    <source>
        <dbReference type="SAM" id="SignalP"/>
    </source>
</evidence>
<organism evidence="3 4">
    <name type="scientific">Dendrobium thyrsiflorum</name>
    <name type="common">Pinecone-like raceme dendrobium</name>
    <name type="synonym">Orchid</name>
    <dbReference type="NCBI Taxonomy" id="117978"/>
    <lineage>
        <taxon>Eukaryota</taxon>
        <taxon>Viridiplantae</taxon>
        <taxon>Streptophyta</taxon>
        <taxon>Embryophyta</taxon>
        <taxon>Tracheophyta</taxon>
        <taxon>Spermatophyta</taxon>
        <taxon>Magnoliopsida</taxon>
        <taxon>Liliopsida</taxon>
        <taxon>Asparagales</taxon>
        <taxon>Orchidaceae</taxon>
        <taxon>Epidendroideae</taxon>
        <taxon>Malaxideae</taxon>
        <taxon>Dendrobiinae</taxon>
        <taxon>Dendrobium</taxon>
    </lineage>
</organism>
<dbReference type="SUPFAM" id="SSF50685">
    <property type="entry name" value="Barwin-like endoglucanases"/>
    <property type="match status" value="1"/>
</dbReference>
<feature type="chain" id="PRO_5044785376" description="Expansin-like EG45 domain-containing protein" evidence="1">
    <location>
        <begin position="23"/>
        <end position="133"/>
    </location>
</feature>